<dbReference type="CDD" id="cd01651">
    <property type="entry name" value="RT_G2_intron"/>
    <property type="match status" value="1"/>
</dbReference>
<feature type="domain" description="Reverse transcriptase" evidence="1">
    <location>
        <begin position="63"/>
        <end position="291"/>
    </location>
</feature>
<protein>
    <submittedName>
        <fullName evidence="2">Group II intron reverse transcriptase/maturase</fullName>
    </submittedName>
</protein>
<dbReference type="InterPro" id="IPR043128">
    <property type="entry name" value="Rev_trsase/Diguanyl_cyclase"/>
</dbReference>
<evidence type="ECO:0000259" key="1">
    <source>
        <dbReference type="PROSITE" id="PS50878"/>
    </source>
</evidence>
<dbReference type="SUPFAM" id="SSF56672">
    <property type="entry name" value="DNA/RNA polymerases"/>
    <property type="match status" value="1"/>
</dbReference>
<dbReference type="PANTHER" id="PTHR34047:SF8">
    <property type="entry name" value="PROTEIN YKFC"/>
    <property type="match status" value="1"/>
</dbReference>
<evidence type="ECO:0000313" key="3">
    <source>
        <dbReference type="Proteomes" id="UP000191153"/>
    </source>
</evidence>
<proteinExistence type="predicted"/>
<dbReference type="Proteomes" id="UP000191153">
    <property type="component" value="Unassembled WGS sequence"/>
</dbReference>
<keyword evidence="3" id="KW-1185">Reference proteome</keyword>
<keyword evidence="2" id="KW-0695">RNA-directed DNA polymerase</keyword>
<dbReference type="PANTHER" id="PTHR34047">
    <property type="entry name" value="NUCLEAR INTRON MATURASE 1, MITOCHONDRIAL-RELATED"/>
    <property type="match status" value="1"/>
</dbReference>
<dbReference type="AlphaFoldDB" id="A0A1T4K562"/>
<sequence>MDILPTDSRSFRKLRELTLEEILKIDNVFEAYLKVKKKNKGPGLNGVSLKDIEGEELNFIARIINALKKESYIPRIVKLVSIPKKNGGERKIGVLSIEDKIIQQAILNILNPIYEDLFSFYSFAYRKNKSYINAVEVVEFFLKKDYEYILDLDIEDFFNTIDLDILRKLLRVKIKDKKLLKLLDKYLNQNIYDNGKVYKMKCGIIQGNILSPLFSNIYLHNLDIIANLNSGKMIRYADDFLILVKEKKDIKRYLSIVEKYFKEYNLRLNYKKSKIINFKQVKKIRFLGQIIYKSW</sequence>
<reference evidence="2 3" key="1">
    <citation type="submission" date="2017-02" db="EMBL/GenBank/DDBJ databases">
        <authorList>
            <person name="Peterson S.W."/>
        </authorList>
    </citation>
    <scope>NUCLEOTIDE SEQUENCE [LARGE SCALE GENOMIC DNA]</scope>
    <source>
        <strain evidence="2 3">ATCC 700028</strain>
    </source>
</reference>
<dbReference type="STRING" id="180163.SAMN02745174_00304"/>
<dbReference type="InterPro" id="IPR051083">
    <property type="entry name" value="GrpII_Intron_Splice-Mob/Def"/>
</dbReference>
<dbReference type="PROSITE" id="PS50878">
    <property type="entry name" value="RT_POL"/>
    <property type="match status" value="1"/>
</dbReference>
<accession>A0A1T4K562</accession>
<dbReference type="GO" id="GO:0003964">
    <property type="term" value="F:RNA-directed DNA polymerase activity"/>
    <property type="evidence" value="ECO:0007669"/>
    <property type="project" value="UniProtKB-KW"/>
</dbReference>
<dbReference type="OrthoDB" id="9780724at2"/>
<dbReference type="Pfam" id="PF00078">
    <property type="entry name" value="RVT_1"/>
    <property type="match status" value="1"/>
</dbReference>
<gene>
    <name evidence="2" type="ORF">SAMN02745174_00304</name>
</gene>
<name>A0A1T4K562_9FUSO</name>
<dbReference type="InterPro" id="IPR000477">
    <property type="entry name" value="RT_dom"/>
</dbReference>
<organism evidence="2 3">
    <name type="scientific">Cetobacterium ceti</name>
    <dbReference type="NCBI Taxonomy" id="180163"/>
    <lineage>
        <taxon>Bacteria</taxon>
        <taxon>Fusobacteriati</taxon>
        <taxon>Fusobacteriota</taxon>
        <taxon>Fusobacteriia</taxon>
        <taxon>Fusobacteriales</taxon>
        <taxon>Fusobacteriaceae</taxon>
        <taxon>Cetobacterium</taxon>
    </lineage>
</organism>
<keyword evidence="2" id="KW-0548">Nucleotidyltransferase</keyword>
<keyword evidence="2" id="KW-0808">Transferase</keyword>
<dbReference type="Gene3D" id="3.30.70.270">
    <property type="match status" value="1"/>
</dbReference>
<dbReference type="RefSeq" id="WP_078692845.1">
    <property type="nucleotide sequence ID" value="NZ_FUWX01000004.1"/>
</dbReference>
<dbReference type="EMBL" id="FUWX01000004">
    <property type="protein sequence ID" value="SJZ37455.1"/>
    <property type="molecule type" value="Genomic_DNA"/>
</dbReference>
<evidence type="ECO:0000313" key="2">
    <source>
        <dbReference type="EMBL" id="SJZ37455.1"/>
    </source>
</evidence>
<dbReference type="InterPro" id="IPR043502">
    <property type="entry name" value="DNA/RNA_pol_sf"/>
</dbReference>